<reference evidence="1" key="1">
    <citation type="journal article" date="2014" name="Front. Microbiol.">
        <title>High frequency of phylogenetically diverse reductive dehalogenase-homologous genes in deep subseafloor sedimentary metagenomes.</title>
        <authorList>
            <person name="Kawai M."/>
            <person name="Futagami T."/>
            <person name="Toyoda A."/>
            <person name="Takaki Y."/>
            <person name="Nishi S."/>
            <person name="Hori S."/>
            <person name="Arai W."/>
            <person name="Tsubouchi T."/>
            <person name="Morono Y."/>
            <person name="Uchiyama I."/>
            <person name="Ito T."/>
            <person name="Fujiyama A."/>
            <person name="Inagaki F."/>
            <person name="Takami H."/>
        </authorList>
    </citation>
    <scope>NUCLEOTIDE SEQUENCE</scope>
    <source>
        <strain evidence="1">Expedition CK06-06</strain>
    </source>
</reference>
<proteinExistence type="predicted"/>
<name>X1NT35_9ZZZZ</name>
<accession>X1NT35</accession>
<protein>
    <submittedName>
        <fullName evidence="1">Uncharacterized protein</fullName>
    </submittedName>
</protein>
<dbReference type="AlphaFoldDB" id="X1NT35"/>
<comment type="caution">
    <text evidence="1">The sequence shown here is derived from an EMBL/GenBank/DDBJ whole genome shotgun (WGS) entry which is preliminary data.</text>
</comment>
<gene>
    <name evidence="1" type="ORF">S06H3_60700</name>
</gene>
<evidence type="ECO:0000313" key="1">
    <source>
        <dbReference type="EMBL" id="GAI47197.1"/>
    </source>
</evidence>
<dbReference type="EMBL" id="BARV01039646">
    <property type="protein sequence ID" value="GAI47197.1"/>
    <property type="molecule type" value="Genomic_DNA"/>
</dbReference>
<organism evidence="1">
    <name type="scientific">marine sediment metagenome</name>
    <dbReference type="NCBI Taxonomy" id="412755"/>
    <lineage>
        <taxon>unclassified sequences</taxon>
        <taxon>metagenomes</taxon>
        <taxon>ecological metagenomes</taxon>
    </lineage>
</organism>
<feature type="non-terminal residue" evidence="1">
    <location>
        <position position="179"/>
    </location>
</feature>
<sequence length="179" mass="20107">MSKTEGGAETNLITQWKQGEDDEVGYGKNRFLAQTFTLDDTYAIFRAIVKMRSIDIWEPHLCSIRGTDGAGAPLNVDIASMGQDKISELEYRAAKWIPATYRNFPLLPPGVYAIVLSSPRQSSWVNCHWRANTELSAYPGGKAWLSHNAGEDWEEIPDTDFMFELWGYTPPPEPPPDPV</sequence>